<keyword evidence="1" id="KW-0732">Signal</keyword>
<feature type="chain" id="PRO_5022871578" evidence="1">
    <location>
        <begin position="23"/>
        <end position="81"/>
    </location>
</feature>
<keyword evidence="3" id="KW-1185">Reference proteome</keyword>
<dbReference type="RefSeq" id="WP_147188292.1">
    <property type="nucleotide sequence ID" value="NZ_CP042435.1"/>
</dbReference>
<name>A0A5B8V5K2_9BACT</name>
<evidence type="ECO:0000313" key="2">
    <source>
        <dbReference type="EMBL" id="QEC66492.1"/>
    </source>
</evidence>
<proteinExistence type="predicted"/>
<organism evidence="2 3">
    <name type="scientific">Panacibacter ginsenosidivorans</name>
    <dbReference type="NCBI Taxonomy" id="1813871"/>
    <lineage>
        <taxon>Bacteria</taxon>
        <taxon>Pseudomonadati</taxon>
        <taxon>Bacteroidota</taxon>
        <taxon>Chitinophagia</taxon>
        <taxon>Chitinophagales</taxon>
        <taxon>Chitinophagaceae</taxon>
        <taxon>Panacibacter</taxon>
    </lineage>
</organism>
<protein>
    <submittedName>
        <fullName evidence="2">Uncharacterized protein</fullName>
    </submittedName>
</protein>
<sequence length="81" mass="9024">MNKFFSLSCIILLFHIMYAANAQDTIRKSGPVSFKKHSISKIFVSEGAATGEIMMGKLTYLPEIIGMKHLIGPLTSYMPTR</sequence>
<feature type="signal peptide" evidence="1">
    <location>
        <begin position="1"/>
        <end position="22"/>
    </location>
</feature>
<dbReference type="KEGG" id="pgin:FRZ67_03985"/>
<dbReference type="Proteomes" id="UP000321533">
    <property type="component" value="Chromosome"/>
</dbReference>
<accession>A0A5B8V5K2</accession>
<dbReference type="EMBL" id="CP042435">
    <property type="protein sequence ID" value="QEC66492.1"/>
    <property type="molecule type" value="Genomic_DNA"/>
</dbReference>
<reference evidence="2 3" key="1">
    <citation type="journal article" date="2016" name="Int. J. Syst. Evol. Microbiol.">
        <title>Panacibacter ginsenosidivorans gen. nov., sp. nov., with ginsenoside converting activity isolated from soil of a ginseng field.</title>
        <authorList>
            <person name="Siddiqi M.Z."/>
            <person name="Muhammad Shafi S."/>
            <person name="Choi K.D."/>
            <person name="Im W.T."/>
        </authorList>
    </citation>
    <scope>NUCLEOTIDE SEQUENCE [LARGE SCALE GENOMIC DNA]</scope>
    <source>
        <strain evidence="2 3">Gsoil1550</strain>
    </source>
</reference>
<evidence type="ECO:0000256" key="1">
    <source>
        <dbReference type="SAM" id="SignalP"/>
    </source>
</evidence>
<dbReference type="AlphaFoldDB" id="A0A5B8V5K2"/>
<gene>
    <name evidence="2" type="ORF">FRZ67_03985</name>
</gene>
<evidence type="ECO:0000313" key="3">
    <source>
        <dbReference type="Proteomes" id="UP000321533"/>
    </source>
</evidence>